<dbReference type="SUPFAM" id="SSF53098">
    <property type="entry name" value="Ribonuclease H-like"/>
    <property type="match status" value="1"/>
</dbReference>
<dbReference type="PANTHER" id="PTHR46481">
    <property type="entry name" value="ZINC FINGER BED DOMAIN-CONTAINING PROTEIN 4"/>
    <property type="match status" value="1"/>
</dbReference>
<gene>
    <name evidence="1" type="ORF">V6N11_021839</name>
</gene>
<sequence length="106" mass="12199">MLELEANEGKVAITTDMWTPSHQNRGYMVVTAHYVDNSWTLQKYIRRLEYVPTPHTSDVIAIRLMKCFLDWNIDRKLMLITVDNCSVNDSVVELLLDRLGSDTLVG</sequence>
<comment type="caution">
    <text evidence="1">The sequence shown here is derived from an EMBL/GenBank/DDBJ whole genome shotgun (WGS) entry which is preliminary data.</text>
</comment>
<evidence type="ECO:0000313" key="2">
    <source>
        <dbReference type="Proteomes" id="UP001396334"/>
    </source>
</evidence>
<dbReference type="Proteomes" id="UP001396334">
    <property type="component" value="Unassembled WGS sequence"/>
</dbReference>
<dbReference type="EMBL" id="JBBPBN010000005">
    <property type="protein sequence ID" value="KAK9036916.1"/>
    <property type="molecule type" value="Genomic_DNA"/>
</dbReference>
<dbReference type="InterPro" id="IPR012337">
    <property type="entry name" value="RNaseH-like_sf"/>
</dbReference>
<name>A0ABR2THF4_9ROSI</name>
<protein>
    <submittedName>
        <fullName evidence="1">Uncharacterized protein</fullName>
    </submittedName>
</protein>
<organism evidence="1 2">
    <name type="scientific">Hibiscus sabdariffa</name>
    <name type="common">roselle</name>
    <dbReference type="NCBI Taxonomy" id="183260"/>
    <lineage>
        <taxon>Eukaryota</taxon>
        <taxon>Viridiplantae</taxon>
        <taxon>Streptophyta</taxon>
        <taxon>Embryophyta</taxon>
        <taxon>Tracheophyta</taxon>
        <taxon>Spermatophyta</taxon>
        <taxon>Magnoliopsida</taxon>
        <taxon>eudicotyledons</taxon>
        <taxon>Gunneridae</taxon>
        <taxon>Pentapetalae</taxon>
        <taxon>rosids</taxon>
        <taxon>malvids</taxon>
        <taxon>Malvales</taxon>
        <taxon>Malvaceae</taxon>
        <taxon>Malvoideae</taxon>
        <taxon>Hibiscus</taxon>
    </lineage>
</organism>
<dbReference type="InterPro" id="IPR052035">
    <property type="entry name" value="ZnF_BED_domain_contain"/>
</dbReference>
<proteinExistence type="predicted"/>
<dbReference type="PANTHER" id="PTHR46481:SF11">
    <property type="entry name" value="ZINC FINGER BED DOMAIN-CONTAINING PROTEIN RICESLEEPER 2-LIKE"/>
    <property type="match status" value="1"/>
</dbReference>
<accession>A0ABR2THF4</accession>
<reference evidence="1 2" key="1">
    <citation type="journal article" date="2024" name="G3 (Bethesda)">
        <title>Genome assembly of Hibiscus sabdariffa L. provides insights into metabolisms of medicinal natural products.</title>
        <authorList>
            <person name="Kim T."/>
        </authorList>
    </citation>
    <scope>NUCLEOTIDE SEQUENCE [LARGE SCALE GENOMIC DNA]</scope>
    <source>
        <strain evidence="1">TK-2024</strain>
        <tissue evidence="1">Old leaves</tissue>
    </source>
</reference>
<evidence type="ECO:0000313" key="1">
    <source>
        <dbReference type="EMBL" id="KAK9036916.1"/>
    </source>
</evidence>
<keyword evidence="2" id="KW-1185">Reference proteome</keyword>